<feature type="region of interest" description="Disordered" evidence="1">
    <location>
        <begin position="1"/>
        <end position="46"/>
    </location>
</feature>
<dbReference type="AlphaFoldDB" id="C3Z2H4"/>
<feature type="region of interest" description="Disordered" evidence="1">
    <location>
        <begin position="122"/>
        <end position="159"/>
    </location>
</feature>
<feature type="region of interest" description="Disordered" evidence="1">
    <location>
        <begin position="173"/>
        <end position="281"/>
    </location>
</feature>
<proteinExistence type="predicted"/>
<organism>
    <name type="scientific">Branchiostoma floridae</name>
    <name type="common">Florida lancelet</name>
    <name type="synonym">Amphioxus</name>
    <dbReference type="NCBI Taxonomy" id="7739"/>
    <lineage>
        <taxon>Eukaryota</taxon>
        <taxon>Metazoa</taxon>
        <taxon>Chordata</taxon>
        <taxon>Cephalochordata</taxon>
        <taxon>Leptocardii</taxon>
        <taxon>Amphioxiformes</taxon>
        <taxon>Branchiostomatidae</taxon>
        <taxon>Branchiostoma</taxon>
    </lineage>
</organism>
<evidence type="ECO:0000313" key="2">
    <source>
        <dbReference type="EMBL" id="EEN53225.1"/>
    </source>
</evidence>
<feature type="compositionally biased region" description="Polar residues" evidence="1">
    <location>
        <begin position="173"/>
        <end position="194"/>
    </location>
</feature>
<feature type="compositionally biased region" description="Basic and acidic residues" evidence="1">
    <location>
        <begin position="448"/>
        <end position="458"/>
    </location>
</feature>
<protein>
    <submittedName>
        <fullName evidence="2">Uncharacterized protein</fullName>
    </submittedName>
</protein>
<evidence type="ECO:0000256" key="1">
    <source>
        <dbReference type="SAM" id="MobiDB-lite"/>
    </source>
</evidence>
<feature type="region of interest" description="Disordered" evidence="1">
    <location>
        <begin position="443"/>
        <end position="463"/>
    </location>
</feature>
<feature type="compositionally biased region" description="Basic residues" evidence="1">
    <location>
        <begin position="9"/>
        <end position="19"/>
    </location>
</feature>
<accession>C3Z2H4</accession>
<reference evidence="2" key="1">
    <citation type="journal article" date="2008" name="Nature">
        <title>The amphioxus genome and the evolution of the chordate karyotype.</title>
        <authorList>
            <consortium name="US DOE Joint Genome Institute (JGI-PGF)"/>
            <person name="Putnam N.H."/>
            <person name="Butts T."/>
            <person name="Ferrier D.E.K."/>
            <person name="Furlong R.F."/>
            <person name="Hellsten U."/>
            <person name="Kawashima T."/>
            <person name="Robinson-Rechavi M."/>
            <person name="Shoguchi E."/>
            <person name="Terry A."/>
            <person name="Yu J.-K."/>
            <person name="Benito-Gutierrez E.L."/>
            <person name="Dubchak I."/>
            <person name="Garcia-Fernandez J."/>
            <person name="Gibson-Brown J.J."/>
            <person name="Grigoriev I.V."/>
            <person name="Horton A.C."/>
            <person name="de Jong P.J."/>
            <person name="Jurka J."/>
            <person name="Kapitonov V.V."/>
            <person name="Kohara Y."/>
            <person name="Kuroki Y."/>
            <person name="Lindquist E."/>
            <person name="Lucas S."/>
            <person name="Osoegawa K."/>
            <person name="Pennacchio L.A."/>
            <person name="Salamov A.A."/>
            <person name="Satou Y."/>
            <person name="Sauka-Spengler T."/>
            <person name="Schmutz J."/>
            <person name="Shin-I T."/>
            <person name="Toyoda A."/>
            <person name="Bronner-Fraser M."/>
            <person name="Fujiyama A."/>
            <person name="Holland L.Z."/>
            <person name="Holland P.W.H."/>
            <person name="Satoh N."/>
            <person name="Rokhsar D.S."/>
        </authorList>
    </citation>
    <scope>NUCLEOTIDE SEQUENCE [LARGE SCALE GENOMIC DNA]</scope>
    <source>
        <strain evidence="2">S238N-H82</strain>
        <tissue evidence="2">Testes</tissue>
    </source>
</reference>
<feature type="compositionally biased region" description="Low complexity" evidence="1">
    <location>
        <begin position="216"/>
        <end position="229"/>
    </location>
</feature>
<dbReference type="EMBL" id="GG666574">
    <property type="protein sequence ID" value="EEN53225.1"/>
    <property type="molecule type" value="Genomic_DNA"/>
</dbReference>
<gene>
    <name evidence="2" type="ORF">BRAFLDRAFT_66340</name>
</gene>
<name>C3Z2H4_BRAFL</name>
<dbReference type="InParanoid" id="C3Z2H4"/>
<sequence>MKSEPVPRVPRRRRPKKRQRNSDTESTGRRPGKPASYNQSSRSYHERALKQRTLLTDRTHERTVSHINAEKTRFSRTMNRQETDLLNRLMELEACLPKFQSDTDTAEIGKADKLDKTRKKLQQHELKVPTASNCELSPSEEFSDKPKTSSLQPKCSENPKMLSLQTNISDKLNTSSLHTTNSYKAKTTLSLQPESSEKPKTSPLDAQPKNSDKLKLSSLQPNNSSPQQNDIDDELPSAPPESDNLKDVQKSSEPNRLSPVLEASEEGSTASGTPGLPSIPSNTTSAKCVVCEGNAKQPDTEHHESTTNGTTITNEGVRLPQIDQLSEEERAEARLNPGLPRSLLQARIRKRSVSKLQTSNPNKYRTHFQSTCTEGKALEGSSKTREFEGEKYPLERNVHHLPPIRTDRDYGRRTWPGDSMELVGMNGYTSDIMPKVMQASYSYNNTRPHHDQNDKQEITGDSLPTVVRSRALIRREQKKPSKDMYVWLGLDSKYQLRLMTNPAKSFSHTDKS</sequence>